<comment type="pathway">
    <text evidence="4">Amino-acid biosynthesis; L-methionine biosynthesis via de novo pathway; L-homoserine from L-aspartate: step 1/3.</text>
</comment>
<comment type="pathway">
    <text evidence="6">Amino-acid biosynthesis; L-methionine biosynthesis via de novo pathway; L-homoserine from L-aspartate: step 3/3.</text>
</comment>
<keyword evidence="25" id="KW-0457">Lysine biosynthesis</keyword>
<dbReference type="CDD" id="cd04921">
    <property type="entry name" value="ACT_AKi-HSDH-ThrA-like_1"/>
    <property type="match status" value="1"/>
</dbReference>
<dbReference type="SUPFAM" id="SSF53633">
    <property type="entry name" value="Carbamate kinase-like"/>
    <property type="match status" value="1"/>
</dbReference>
<keyword evidence="27" id="KW-0511">Multifunctional enzyme</keyword>
<evidence type="ECO:0000256" key="22">
    <source>
        <dbReference type="ARBA" id="ARBA00023002"/>
    </source>
</evidence>
<dbReference type="GO" id="GO:0009088">
    <property type="term" value="P:threonine biosynthetic process"/>
    <property type="evidence" value="ECO:0007669"/>
    <property type="project" value="UniProtKB-UniPathway"/>
</dbReference>
<comment type="function">
    <text evidence="28">Bifunctional aspartate kinase and homoserine dehydrogenase that catalyzes the first and the third steps toward the synthesis of lysine, methionine and threonine from aspartate.</text>
</comment>
<evidence type="ECO:0000256" key="14">
    <source>
        <dbReference type="ARBA" id="ARBA00022697"/>
    </source>
</evidence>
<dbReference type="GO" id="GO:0004412">
    <property type="term" value="F:homoserine dehydrogenase activity"/>
    <property type="evidence" value="ECO:0007669"/>
    <property type="project" value="UniProtKB-EC"/>
</dbReference>
<keyword evidence="19" id="KW-0067">ATP-binding</keyword>
<dbReference type="InterPro" id="IPR041743">
    <property type="entry name" value="AK-HSDH_N"/>
</dbReference>
<dbReference type="SUPFAM" id="SSF51735">
    <property type="entry name" value="NAD(P)-binding Rossmann-fold domains"/>
    <property type="match status" value="1"/>
</dbReference>
<dbReference type="InterPro" id="IPR036291">
    <property type="entry name" value="NAD(P)-bd_dom_sf"/>
</dbReference>
<dbReference type="GO" id="GO:0009507">
    <property type="term" value="C:chloroplast"/>
    <property type="evidence" value="ECO:0007669"/>
    <property type="project" value="UniProtKB-SubCell"/>
</dbReference>
<dbReference type="Gene3D" id="1.20.120.1320">
    <property type="entry name" value="Aspartokinase, catalytic domain"/>
    <property type="match status" value="1"/>
</dbReference>
<keyword evidence="15" id="KW-0479">Metal-binding</keyword>
<dbReference type="UniPathway" id="UPA00051">
    <property type="reaction ID" value="UER00462"/>
</dbReference>
<dbReference type="SUPFAM" id="SSF55021">
    <property type="entry name" value="ACT-like"/>
    <property type="match status" value="2"/>
</dbReference>
<evidence type="ECO:0000256" key="1">
    <source>
        <dbReference type="ARBA" id="ARBA00001920"/>
    </source>
</evidence>
<dbReference type="FunFam" id="3.30.70.260:FF:000072">
    <property type="entry name" value="Probable aspartokinase"/>
    <property type="match status" value="1"/>
</dbReference>
<dbReference type="UniPathway" id="UPA00034">
    <property type="reaction ID" value="UER00015"/>
</dbReference>
<evidence type="ECO:0000256" key="27">
    <source>
        <dbReference type="ARBA" id="ARBA00023268"/>
    </source>
</evidence>
<evidence type="ECO:0000256" key="5">
    <source>
        <dbReference type="ARBA" id="ARBA00005056"/>
    </source>
</evidence>
<evidence type="ECO:0000256" key="24">
    <source>
        <dbReference type="ARBA" id="ARBA00023053"/>
    </source>
</evidence>
<keyword evidence="14" id="KW-0791">Threonine biosynthesis</keyword>
<dbReference type="Gene3D" id="3.30.360.10">
    <property type="entry name" value="Dihydrodipicolinate Reductase, domain 2"/>
    <property type="match status" value="1"/>
</dbReference>
<evidence type="ECO:0000256" key="29">
    <source>
        <dbReference type="ARBA" id="ARBA00048561"/>
    </source>
</evidence>
<keyword evidence="20" id="KW-0521">NADP</keyword>
<evidence type="ECO:0000256" key="21">
    <source>
        <dbReference type="ARBA" id="ARBA00022946"/>
    </source>
</evidence>
<dbReference type="GO" id="GO:0009086">
    <property type="term" value="P:methionine biosynthetic process"/>
    <property type="evidence" value="ECO:0007669"/>
    <property type="project" value="UniProtKB-KW"/>
</dbReference>
<dbReference type="InterPro" id="IPR011147">
    <property type="entry name" value="Bifunc_Aspkin/hSer_DH"/>
</dbReference>
<evidence type="ECO:0000256" key="15">
    <source>
        <dbReference type="ARBA" id="ARBA00022723"/>
    </source>
</evidence>
<dbReference type="Gene3D" id="3.40.50.720">
    <property type="entry name" value="NAD(P)-binding Rossmann-like Domain"/>
    <property type="match status" value="1"/>
</dbReference>
<dbReference type="EMBL" id="GGEC01009878">
    <property type="protein sequence ID" value="MBW90361.1"/>
    <property type="molecule type" value="Transcribed_RNA"/>
</dbReference>
<evidence type="ECO:0000256" key="8">
    <source>
        <dbReference type="ARBA" id="ARBA00007952"/>
    </source>
</evidence>
<dbReference type="Pfam" id="PF00696">
    <property type="entry name" value="AA_kinase"/>
    <property type="match status" value="1"/>
</dbReference>
<keyword evidence="10" id="KW-0150">Chloroplast</keyword>
<dbReference type="CDD" id="cd04257">
    <property type="entry name" value="AAK_AK-HSDH"/>
    <property type="match status" value="1"/>
</dbReference>
<keyword evidence="11" id="KW-0028">Amino-acid biosynthesis</keyword>
<dbReference type="GO" id="GO:0046872">
    <property type="term" value="F:metal ion binding"/>
    <property type="evidence" value="ECO:0007669"/>
    <property type="project" value="UniProtKB-KW"/>
</dbReference>
<dbReference type="CDD" id="cd04922">
    <property type="entry name" value="ACT_AKi-HSDH-ThrA_2"/>
    <property type="match status" value="1"/>
</dbReference>
<evidence type="ECO:0000256" key="17">
    <source>
        <dbReference type="ARBA" id="ARBA00022741"/>
    </source>
</evidence>
<evidence type="ECO:0000256" key="3">
    <source>
        <dbReference type="ARBA" id="ARBA00004766"/>
    </source>
</evidence>
<dbReference type="PROSITE" id="PS51671">
    <property type="entry name" value="ACT"/>
    <property type="match status" value="2"/>
</dbReference>
<keyword evidence="26" id="KW-0486">Methionine biosynthesis</keyword>
<evidence type="ECO:0000256" key="19">
    <source>
        <dbReference type="ARBA" id="ARBA00022840"/>
    </source>
</evidence>
<evidence type="ECO:0000256" key="26">
    <source>
        <dbReference type="ARBA" id="ARBA00023167"/>
    </source>
</evidence>
<keyword evidence="12" id="KW-0934">Plastid</keyword>
<evidence type="ECO:0000313" key="32">
    <source>
        <dbReference type="EMBL" id="MBW90361.1"/>
    </source>
</evidence>
<evidence type="ECO:0000256" key="7">
    <source>
        <dbReference type="ARBA" id="ARBA00005139"/>
    </source>
</evidence>
<evidence type="ECO:0000256" key="18">
    <source>
        <dbReference type="ARBA" id="ARBA00022777"/>
    </source>
</evidence>
<dbReference type="PROSITE" id="PS01042">
    <property type="entry name" value="HOMOSER_DHGENASE"/>
    <property type="match status" value="1"/>
</dbReference>
<reference evidence="32" key="1">
    <citation type="submission" date="2018-02" db="EMBL/GenBank/DDBJ databases">
        <title>Rhizophora mucronata_Transcriptome.</title>
        <authorList>
            <person name="Meera S.P."/>
            <person name="Sreeshan A."/>
            <person name="Augustine A."/>
        </authorList>
    </citation>
    <scope>NUCLEOTIDE SEQUENCE</scope>
    <source>
        <tissue evidence="32">Leaf</tissue>
    </source>
</reference>
<evidence type="ECO:0000256" key="9">
    <source>
        <dbReference type="ARBA" id="ARBA00010046"/>
    </source>
</evidence>
<dbReference type="InterPro" id="IPR036393">
    <property type="entry name" value="AceGlu_kinase-like_sf"/>
</dbReference>
<dbReference type="Pfam" id="PF00742">
    <property type="entry name" value="Homoserine_dh"/>
    <property type="match status" value="1"/>
</dbReference>
<dbReference type="InterPro" id="IPR019811">
    <property type="entry name" value="HDH_CS"/>
</dbReference>
<keyword evidence="24" id="KW-0915">Sodium</keyword>
<keyword evidence="23" id="KW-0520">NAD</keyword>
<dbReference type="PANTHER" id="PTHR43070:SF5">
    <property type="entry name" value="HOMOSERINE DEHYDROGENASE"/>
    <property type="match status" value="1"/>
</dbReference>
<evidence type="ECO:0000256" key="16">
    <source>
        <dbReference type="ARBA" id="ARBA00022737"/>
    </source>
</evidence>
<dbReference type="AlphaFoldDB" id="A0A2P2JA71"/>
<dbReference type="GO" id="GO:0009090">
    <property type="term" value="P:homoserine biosynthetic process"/>
    <property type="evidence" value="ECO:0007669"/>
    <property type="project" value="TreeGrafter"/>
</dbReference>
<dbReference type="FunFam" id="3.40.50.720:FF:000083">
    <property type="entry name" value="Bifunctional aspartokinase/homoserine dehydrogenase"/>
    <property type="match status" value="1"/>
</dbReference>
<keyword evidence="18" id="KW-0418">Kinase</keyword>
<dbReference type="InterPro" id="IPR054352">
    <property type="entry name" value="ACT_Aspartokinase"/>
</dbReference>
<comment type="pathway">
    <text evidence="5">Amino-acid biosynthesis; L-threonine biosynthesis; L-threonine from L-aspartate: step 3/5.</text>
</comment>
<name>A0A2P2JA71_RHIMU</name>
<dbReference type="Gene3D" id="3.30.2130.10">
    <property type="entry name" value="VC0802-like"/>
    <property type="match status" value="1"/>
</dbReference>
<evidence type="ECO:0000259" key="31">
    <source>
        <dbReference type="PROSITE" id="PS51671"/>
    </source>
</evidence>
<feature type="domain" description="ACT" evidence="31">
    <location>
        <begin position="419"/>
        <end position="488"/>
    </location>
</feature>
<dbReference type="InterPro" id="IPR001341">
    <property type="entry name" value="Asp_kinase"/>
</dbReference>
<dbReference type="PANTHER" id="PTHR43070">
    <property type="match status" value="1"/>
</dbReference>
<dbReference type="FunFam" id="3.40.1160.10:FF:000017">
    <property type="entry name" value="Bifunctional aspartokinase/homoserine dehydrogenase"/>
    <property type="match status" value="1"/>
</dbReference>
<dbReference type="InterPro" id="IPR001342">
    <property type="entry name" value="HDH_cat"/>
</dbReference>
<evidence type="ECO:0000256" key="25">
    <source>
        <dbReference type="ARBA" id="ARBA00023154"/>
    </source>
</evidence>
<dbReference type="PROSITE" id="PS00324">
    <property type="entry name" value="ASPARTOKINASE"/>
    <property type="match status" value="1"/>
</dbReference>
<dbReference type="GO" id="GO:0005524">
    <property type="term" value="F:ATP binding"/>
    <property type="evidence" value="ECO:0007669"/>
    <property type="project" value="UniProtKB-KW"/>
</dbReference>
<dbReference type="NCBIfam" id="NF007003">
    <property type="entry name" value="PRK09466.1"/>
    <property type="match status" value="1"/>
</dbReference>
<accession>A0A2P2JA71</accession>
<dbReference type="Gene3D" id="3.40.1160.10">
    <property type="entry name" value="Acetylglutamate kinase-like"/>
    <property type="match status" value="1"/>
</dbReference>
<dbReference type="InterPro" id="IPR002912">
    <property type="entry name" value="ACT_dom"/>
</dbReference>
<comment type="catalytic activity">
    <reaction evidence="30">
        <text>L-homoserine + NADP(+) = L-aspartate 4-semialdehyde + NADPH + H(+)</text>
        <dbReference type="Rhea" id="RHEA:15761"/>
        <dbReference type="ChEBI" id="CHEBI:15378"/>
        <dbReference type="ChEBI" id="CHEBI:57476"/>
        <dbReference type="ChEBI" id="CHEBI:57783"/>
        <dbReference type="ChEBI" id="CHEBI:58349"/>
        <dbReference type="ChEBI" id="CHEBI:537519"/>
        <dbReference type="EC" id="1.1.1.3"/>
    </reaction>
    <physiologicalReaction direction="right-to-left" evidence="30">
        <dbReference type="Rhea" id="RHEA:15763"/>
    </physiologicalReaction>
</comment>
<evidence type="ECO:0000256" key="23">
    <source>
        <dbReference type="ARBA" id="ARBA00023027"/>
    </source>
</evidence>
<proteinExistence type="inferred from homology"/>
<comment type="pathway">
    <text evidence="3">Amino-acid biosynthesis; L-lysine biosynthesis via DAP pathway; (S)-tetrahydrodipicolinate from L-aspartate: step 1/4.</text>
</comment>
<comment type="cofactor">
    <cofactor evidence="1">
        <name>a metal cation</name>
        <dbReference type="ChEBI" id="CHEBI:25213"/>
    </cofactor>
</comment>
<dbReference type="InterPro" id="IPR005106">
    <property type="entry name" value="Asp/hSer_DH_NAD-bd"/>
</dbReference>
<dbReference type="InterPro" id="IPR018042">
    <property type="entry name" value="Aspartate_kinase_CS"/>
</dbReference>
<comment type="pathway">
    <text evidence="7">Amino-acid biosynthesis; L-threonine biosynthesis; L-threonine from L-aspartate: step 1/5.</text>
</comment>
<feature type="domain" description="ACT" evidence="31">
    <location>
        <begin position="500"/>
        <end position="577"/>
    </location>
</feature>
<organism evidence="32">
    <name type="scientific">Rhizophora mucronata</name>
    <name type="common">Asiatic mangrove</name>
    <dbReference type="NCBI Taxonomy" id="61149"/>
    <lineage>
        <taxon>Eukaryota</taxon>
        <taxon>Viridiplantae</taxon>
        <taxon>Streptophyta</taxon>
        <taxon>Embryophyta</taxon>
        <taxon>Tracheophyta</taxon>
        <taxon>Spermatophyta</taxon>
        <taxon>Magnoliopsida</taxon>
        <taxon>eudicotyledons</taxon>
        <taxon>Gunneridae</taxon>
        <taxon>Pentapetalae</taxon>
        <taxon>rosids</taxon>
        <taxon>fabids</taxon>
        <taxon>Malpighiales</taxon>
        <taxon>Rhizophoraceae</taxon>
        <taxon>Rhizophora</taxon>
    </lineage>
</organism>
<evidence type="ECO:0000256" key="13">
    <source>
        <dbReference type="ARBA" id="ARBA00022679"/>
    </source>
</evidence>
<dbReference type="Pfam" id="PF03447">
    <property type="entry name" value="NAD_binding_3"/>
    <property type="match status" value="1"/>
</dbReference>
<evidence type="ECO:0000256" key="11">
    <source>
        <dbReference type="ARBA" id="ARBA00022605"/>
    </source>
</evidence>
<evidence type="ECO:0000256" key="6">
    <source>
        <dbReference type="ARBA" id="ARBA00005062"/>
    </source>
</evidence>
<evidence type="ECO:0000256" key="2">
    <source>
        <dbReference type="ARBA" id="ARBA00004229"/>
    </source>
</evidence>
<keyword evidence="17" id="KW-0547">Nucleotide-binding</keyword>
<evidence type="ECO:0000256" key="10">
    <source>
        <dbReference type="ARBA" id="ARBA00022528"/>
    </source>
</evidence>
<keyword evidence="21" id="KW-0809">Transit peptide</keyword>
<dbReference type="Pfam" id="PF22468">
    <property type="entry name" value="ACT_9"/>
    <property type="match status" value="2"/>
</dbReference>
<dbReference type="SUPFAM" id="SSF55347">
    <property type="entry name" value="Glyceraldehyde-3-phosphate dehydrogenase-like, C-terminal domain"/>
    <property type="match status" value="1"/>
</dbReference>
<dbReference type="GO" id="GO:0050661">
    <property type="term" value="F:NADP binding"/>
    <property type="evidence" value="ECO:0007669"/>
    <property type="project" value="InterPro"/>
</dbReference>
<dbReference type="FunFam" id="3.30.360.10:FF:000006">
    <property type="entry name" value="Bifunctional aspartokinase/homoserine dehydrogenase"/>
    <property type="match status" value="1"/>
</dbReference>
<keyword evidence="22" id="KW-0560">Oxidoreductase</keyword>
<keyword evidence="13" id="KW-0808">Transferase</keyword>
<evidence type="ECO:0000256" key="20">
    <source>
        <dbReference type="ARBA" id="ARBA00022857"/>
    </source>
</evidence>
<evidence type="ECO:0000256" key="28">
    <source>
        <dbReference type="ARBA" id="ARBA00044938"/>
    </source>
</evidence>
<comment type="subcellular location">
    <subcellularLocation>
        <location evidence="2">Plastid</location>
        <location evidence="2">Chloroplast</location>
    </subcellularLocation>
</comment>
<dbReference type="InterPro" id="IPR045865">
    <property type="entry name" value="ACT-like_dom_sf"/>
</dbReference>
<dbReference type="InterPro" id="IPR001048">
    <property type="entry name" value="Asp/Glu/Uridylate_kinase"/>
</dbReference>
<dbReference type="GO" id="GO:0004072">
    <property type="term" value="F:aspartate kinase activity"/>
    <property type="evidence" value="ECO:0007669"/>
    <property type="project" value="UniProtKB-EC"/>
</dbReference>
<dbReference type="UniPathway" id="UPA00050">
    <property type="reaction ID" value="UER00063"/>
</dbReference>
<comment type="catalytic activity">
    <reaction evidence="29">
        <text>L-aspartate + ATP = 4-phospho-L-aspartate + ADP</text>
        <dbReference type="Rhea" id="RHEA:23776"/>
        <dbReference type="ChEBI" id="CHEBI:29991"/>
        <dbReference type="ChEBI" id="CHEBI:30616"/>
        <dbReference type="ChEBI" id="CHEBI:57535"/>
        <dbReference type="ChEBI" id="CHEBI:456216"/>
        <dbReference type="EC" id="2.7.2.4"/>
    </reaction>
    <physiologicalReaction direction="left-to-right" evidence="29">
        <dbReference type="Rhea" id="RHEA:23777"/>
    </physiologicalReaction>
</comment>
<dbReference type="GO" id="GO:0009089">
    <property type="term" value="P:lysine biosynthetic process via diaminopimelate"/>
    <property type="evidence" value="ECO:0007669"/>
    <property type="project" value="UniProtKB-UniPathway"/>
</dbReference>
<dbReference type="NCBIfam" id="NF006959">
    <property type="entry name" value="PRK09436.1"/>
    <property type="match status" value="1"/>
</dbReference>
<protein>
    <recommendedName>
        <fullName evidence="31">ACT domain-containing protein</fullName>
    </recommendedName>
</protein>
<keyword evidence="16" id="KW-0677">Repeat</keyword>
<sequence>MAFSSSICRASCIHSALALDAKPANNTNANNRNKISLSQCPHFSLIARSPFYRRGFVSVERKKELSRFHVSSSVKAILLDQSKENVSVPKGDMWSVHKFGGTCVGNVERIRNVAEVIVKDGSEGKLVVVSAMSKVTDMMYDLIYRAQSRDDSYASALDAVLEKHRVTAIDLFDGDDLATFLSCLHNDVNDLKAMLRAIYIAGHATESFTDFVVGHGELWSAQMLSYVVKKSGLDCKWMDTRDVLVVNPTSSNQVDPDFPESEKRLNEWFSQNPSETVIATGFIASTPQNIPTTLKRDGSDFSAAIMGALLQARQVTIWTDVDGVYSADPRKVSEAVILRTLSYQEAWEMSYFGANVLHPRTIIPVMRYDIPIAIRNIFNLSAPGTMICRPSLNESEDDQKLDSPVKGFATIDNLALINVEGTGMAGVPGTASNIFGAVKDVGANVIMISQASSEHSVCFAVPEKEVEAVAQALQSRFRQALNAGRLSQVAVIPKCSILAAVGQKMASTPGVSATLFNALAKANINVRAIAQGCSEYNITVVVKREDCIRALRAVHSRFYLSETTVAMGIIGPGLIGGTLLDQLRDQAAVLKEEFNIDLRVMGITGSRTMLLSDKGIDLSKWREIMKQKGEVADIEKFTQHVHGNHFIPNTALVDCTADTNIARYYYDWLRKGIHVITPNKKANSGPLDMYLKLRGLQRQSYTHYFYEATVGAGLPIINTLQGLLETGDKILRIEGIFSGTLSYIFNNFSGKRAFSEVVAEAKQAGYTEPDPRDDLAGTDVARKVIILARESGLKLELADIPVESLVPEPLRAAASAEEFMKQLPRFDQGLAHKRQEAEEAGDVLRYVGVVDVVRKEGRVELRRYKTDHPFSQLSGADNIIAFTTTRYKEQPLIIRGPGAGAQVTAGGVFSDILRLASYLGAPS</sequence>
<evidence type="ECO:0000256" key="4">
    <source>
        <dbReference type="ARBA" id="ARBA00004986"/>
    </source>
</evidence>
<dbReference type="NCBIfam" id="TIGR00657">
    <property type="entry name" value="asp_kinases"/>
    <property type="match status" value="1"/>
</dbReference>
<dbReference type="InterPro" id="IPR042199">
    <property type="entry name" value="AsparK_Bifunc_asparK/hSer_DH"/>
</dbReference>
<evidence type="ECO:0000256" key="30">
    <source>
        <dbReference type="ARBA" id="ARBA00048841"/>
    </source>
</evidence>
<dbReference type="FunFam" id="3.30.2130.10:FF:000001">
    <property type="entry name" value="Bifunctional aspartokinase/homoserine dehydrogenase"/>
    <property type="match status" value="1"/>
</dbReference>
<evidence type="ECO:0000256" key="12">
    <source>
        <dbReference type="ARBA" id="ARBA00022640"/>
    </source>
</evidence>
<comment type="similarity">
    <text evidence="8">In the C-terminal section; belongs to the homoserine dehydrogenase family.</text>
</comment>
<comment type="similarity">
    <text evidence="9">In the N-terminal section; belongs to the aspartokinase family.</text>
</comment>